<feature type="transmembrane region" description="Helical" evidence="1">
    <location>
        <begin position="21"/>
        <end position="42"/>
    </location>
</feature>
<gene>
    <name evidence="2" type="ORF">JCR33_18690</name>
</gene>
<dbReference type="AlphaFoldDB" id="A0A934IS36"/>
<dbReference type="RefSeq" id="WP_198883647.1">
    <property type="nucleotide sequence ID" value="NZ_JAEKJA010000020.1"/>
</dbReference>
<evidence type="ECO:0000313" key="2">
    <source>
        <dbReference type="EMBL" id="MBJ3777741.1"/>
    </source>
</evidence>
<accession>A0A934IS36</accession>
<comment type="caution">
    <text evidence="2">The sequence shown here is derived from an EMBL/GenBank/DDBJ whole genome shotgun (WGS) entry which is preliminary data.</text>
</comment>
<organism evidence="2 3">
    <name type="scientific">Acuticoccus mangrovi</name>
    <dbReference type="NCBI Taxonomy" id="2796142"/>
    <lineage>
        <taxon>Bacteria</taxon>
        <taxon>Pseudomonadati</taxon>
        <taxon>Pseudomonadota</taxon>
        <taxon>Alphaproteobacteria</taxon>
        <taxon>Hyphomicrobiales</taxon>
        <taxon>Amorphaceae</taxon>
        <taxon>Acuticoccus</taxon>
    </lineage>
</organism>
<name>A0A934IS36_9HYPH</name>
<evidence type="ECO:0000313" key="3">
    <source>
        <dbReference type="Proteomes" id="UP000609531"/>
    </source>
</evidence>
<keyword evidence="1" id="KW-1133">Transmembrane helix</keyword>
<keyword evidence="1" id="KW-0812">Transmembrane</keyword>
<dbReference type="Proteomes" id="UP000609531">
    <property type="component" value="Unassembled WGS sequence"/>
</dbReference>
<evidence type="ECO:0000256" key="1">
    <source>
        <dbReference type="SAM" id="Phobius"/>
    </source>
</evidence>
<proteinExistence type="predicted"/>
<protein>
    <submittedName>
        <fullName evidence="2">Uncharacterized protein</fullName>
    </submittedName>
</protein>
<keyword evidence="1" id="KW-0472">Membrane</keyword>
<reference evidence="2" key="1">
    <citation type="submission" date="2020-12" db="EMBL/GenBank/DDBJ databases">
        <title>Bacterial taxonomy.</title>
        <authorList>
            <person name="Pan X."/>
        </authorList>
    </citation>
    <scope>NUCLEOTIDE SEQUENCE</scope>
    <source>
        <strain evidence="2">B2012</strain>
    </source>
</reference>
<sequence>MSPSEAIPSRHFTLMKTGGRIAASAVAIVLTLMLLAVAAAWGGSPGAPGTQPFRVADASFVRQEVQTPTRIISPPARVRGCAGTCVGEATTVTTYRTREVYWSRATPTTALRRTAPAAATLRCSTPSCASR</sequence>
<keyword evidence="3" id="KW-1185">Reference proteome</keyword>
<dbReference type="EMBL" id="JAEKJA010000020">
    <property type="protein sequence ID" value="MBJ3777741.1"/>
    <property type="molecule type" value="Genomic_DNA"/>
</dbReference>